<gene>
    <name evidence="2" type="ORF">GBAR_LOCUS19043</name>
</gene>
<evidence type="ECO:0000313" key="2">
    <source>
        <dbReference type="EMBL" id="CAI8033750.1"/>
    </source>
</evidence>
<dbReference type="Proteomes" id="UP001174909">
    <property type="component" value="Unassembled WGS sequence"/>
</dbReference>
<sequence>MGQLYAYLLLCSTLVLAAYADVSLYPTDETEASCGEKTTIECTATATNSVTITAKNDSFVFGVHTYERGSAREAKAGTLDLYLAQASVSAENPFLTNFRVIASENYMGKVTIMSCADVNAVQLVKIRTKRKLISIILLVQSLDFFVQQHNVAYQCTTNGYW</sequence>
<dbReference type="AlphaFoldDB" id="A0AA35SPA0"/>
<keyword evidence="3" id="KW-1185">Reference proteome</keyword>
<accession>A0AA35SPA0</accession>
<organism evidence="2 3">
    <name type="scientific">Geodia barretti</name>
    <name type="common">Barrett's horny sponge</name>
    <dbReference type="NCBI Taxonomy" id="519541"/>
    <lineage>
        <taxon>Eukaryota</taxon>
        <taxon>Metazoa</taxon>
        <taxon>Porifera</taxon>
        <taxon>Demospongiae</taxon>
        <taxon>Heteroscleromorpha</taxon>
        <taxon>Tetractinellida</taxon>
        <taxon>Astrophorina</taxon>
        <taxon>Geodiidae</taxon>
        <taxon>Geodia</taxon>
    </lineage>
</organism>
<proteinExistence type="predicted"/>
<reference evidence="2" key="1">
    <citation type="submission" date="2023-03" db="EMBL/GenBank/DDBJ databases">
        <authorList>
            <person name="Steffen K."/>
            <person name="Cardenas P."/>
        </authorList>
    </citation>
    <scope>NUCLEOTIDE SEQUENCE</scope>
</reference>
<name>A0AA35SPA0_GEOBA</name>
<evidence type="ECO:0000256" key="1">
    <source>
        <dbReference type="SAM" id="SignalP"/>
    </source>
</evidence>
<feature type="chain" id="PRO_5041317137" evidence="1">
    <location>
        <begin position="21"/>
        <end position="161"/>
    </location>
</feature>
<keyword evidence="1" id="KW-0732">Signal</keyword>
<protein>
    <submittedName>
        <fullName evidence="2">Uncharacterized protein</fullName>
    </submittedName>
</protein>
<comment type="caution">
    <text evidence="2">The sequence shown here is derived from an EMBL/GenBank/DDBJ whole genome shotgun (WGS) entry which is preliminary data.</text>
</comment>
<evidence type="ECO:0000313" key="3">
    <source>
        <dbReference type="Proteomes" id="UP001174909"/>
    </source>
</evidence>
<dbReference type="EMBL" id="CASHTH010002690">
    <property type="protein sequence ID" value="CAI8033750.1"/>
    <property type="molecule type" value="Genomic_DNA"/>
</dbReference>
<feature type="signal peptide" evidence="1">
    <location>
        <begin position="1"/>
        <end position="20"/>
    </location>
</feature>